<name>A0A078HUX0_BRANA</name>
<accession>A0A078HUX0</accession>
<proteinExistence type="predicted"/>
<dbReference type="AlphaFoldDB" id="A0A078HUX0"/>
<protein>
    <submittedName>
        <fullName evidence="1">BnaA09g38710D protein</fullName>
    </submittedName>
</protein>
<gene>
    <name evidence="1" type="primary">BnaA09g38710D</name>
    <name evidence="1" type="ORF">GSBRNA2T00072540001</name>
</gene>
<evidence type="ECO:0000313" key="2">
    <source>
        <dbReference type="Proteomes" id="UP000028999"/>
    </source>
</evidence>
<reference evidence="1 2" key="1">
    <citation type="journal article" date="2014" name="Science">
        <title>Plant genetics. Early allopolyploid evolution in the post-Neolithic Brassica napus oilseed genome.</title>
        <authorList>
            <person name="Chalhoub B."/>
            <person name="Denoeud F."/>
            <person name="Liu S."/>
            <person name="Parkin I.A."/>
            <person name="Tang H."/>
            <person name="Wang X."/>
            <person name="Chiquet J."/>
            <person name="Belcram H."/>
            <person name="Tong C."/>
            <person name="Samans B."/>
            <person name="Correa M."/>
            <person name="Da Silva C."/>
            <person name="Just J."/>
            <person name="Falentin C."/>
            <person name="Koh C.S."/>
            <person name="Le Clainche I."/>
            <person name="Bernard M."/>
            <person name="Bento P."/>
            <person name="Noel B."/>
            <person name="Labadie K."/>
            <person name="Alberti A."/>
            <person name="Charles M."/>
            <person name="Arnaud D."/>
            <person name="Guo H."/>
            <person name="Daviaud C."/>
            <person name="Alamery S."/>
            <person name="Jabbari K."/>
            <person name="Zhao M."/>
            <person name="Edger P.P."/>
            <person name="Chelaifa H."/>
            <person name="Tack D."/>
            <person name="Lassalle G."/>
            <person name="Mestiri I."/>
            <person name="Schnel N."/>
            <person name="Le Paslier M.C."/>
            <person name="Fan G."/>
            <person name="Renault V."/>
            <person name="Bayer P.E."/>
            <person name="Golicz A.A."/>
            <person name="Manoli S."/>
            <person name="Lee T.H."/>
            <person name="Thi V.H."/>
            <person name="Chalabi S."/>
            <person name="Hu Q."/>
            <person name="Fan C."/>
            <person name="Tollenaere R."/>
            <person name="Lu Y."/>
            <person name="Battail C."/>
            <person name="Shen J."/>
            <person name="Sidebottom C.H."/>
            <person name="Wang X."/>
            <person name="Canaguier A."/>
            <person name="Chauveau A."/>
            <person name="Berard A."/>
            <person name="Deniot G."/>
            <person name="Guan M."/>
            <person name="Liu Z."/>
            <person name="Sun F."/>
            <person name="Lim Y.P."/>
            <person name="Lyons E."/>
            <person name="Town C.D."/>
            <person name="Bancroft I."/>
            <person name="Wang X."/>
            <person name="Meng J."/>
            <person name="Ma J."/>
            <person name="Pires J.C."/>
            <person name="King G.J."/>
            <person name="Brunel D."/>
            <person name="Delourme R."/>
            <person name="Renard M."/>
            <person name="Aury J.M."/>
            <person name="Adams K.L."/>
            <person name="Batley J."/>
            <person name="Snowdon R.J."/>
            <person name="Tost J."/>
            <person name="Edwards D."/>
            <person name="Zhou Y."/>
            <person name="Hua W."/>
            <person name="Sharpe A.G."/>
            <person name="Paterson A.H."/>
            <person name="Guan C."/>
            <person name="Wincker P."/>
        </authorList>
    </citation>
    <scope>NUCLEOTIDE SEQUENCE [LARGE SCALE GENOMIC DNA]</scope>
    <source>
        <strain evidence="2">cv. Darmor-bzh</strain>
    </source>
</reference>
<dbReference type="Gramene" id="CDY41144">
    <property type="protein sequence ID" value="CDY41144"/>
    <property type="gene ID" value="GSBRNA2T00072540001"/>
</dbReference>
<evidence type="ECO:0000313" key="1">
    <source>
        <dbReference type="EMBL" id="CDY41144.1"/>
    </source>
</evidence>
<sequence length="55" mass="5986">MELIQPQRLELCEIAGLDHGSGQDQNVVRTRTVSRTMTASDENASYSALVDSSGF</sequence>
<dbReference type="STRING" id="3708.A0A078HUX0"/>
<keyword evidence="2" id="KW-1185">Reference proteome</keyword>
<dbReference type="EMBL" id="LK032492">
    <property type="protein sequence ID" value="CDY41144.1"/>
    <property type="molecule type" value="Genomic_DNA"/>
</dbReference>
<organism evidence="1 2">
    <name type="scientific">Brassica napus</name>
    <name type="common">Rape</name>
    <dbReference type="NCBI Taxonomy" id="3708"/>
    <lineage>
        <taxon>Eukaryota</taxon>
        <taxon>Viridiplantae</taxon>
        <taxon>Streptophyta</taxon>
        <taxon>Embryophyta</taxon>
        <taxon>Tracheophyta</taxon>
        <taxon>Spermatophyta</taxon>
        <taxon>Magnoliopsida</taxon>
        <taxon>eudicotyledons</taxon>
        <taxon>Gunneridae</taxon>
        <taxon>Pentapetalae</taxon>
        <taxon>rosids</taxon>
        <taxon>malvids</taxon>
        <taxon>Brassicales</taxon>
        <taxon>Brassicaceae</taxon>
        <taxon>Brassiceae</taxon>
        <taxon>Brassica</taxon>
    </lineage>
</organism>
<dbReference type="PaxDb" id="3708-A0A078HUX0"/>
<dbReference type="Proteomes" id="UP000028999">
    <property type="component" value="Unassembled WGS sequence"/>
</dbReference>